<dbReference type="AlphaFoldDB" id="A0A0S7YBF3"/>
<evidence type="ECO:0000313" key="3">
    <source>
        <dbReference type="Proteomes" id="UP000051012"/>
    </source>
</evidence>
<dbReference type="InterPro" id="IPR022496">
    <property type="entry name" value="T6A_TsaB"/>
</dbReference>
<evidence type="ECO:0000313" key="2">
    <source>
        <dbReference type="EMBL" id="KPJ71843.1"/>
    </source>
</evidence>
<comment type="caution">
    <text evidence="2">The sequence shown here is derived from an EMBL/GenBank/DDBJ whole genome shotgun (WGS) entry which is preliminary data.</text>
</comment>
<proteinExistence type="predicted"/>
<dbReference type="InterPro" id="IPR000905">
    <property type="entry name" value="Gcp-like_dom"/>
</dbReference>
<dbReference type="Proteomes" id="UP000051012">
    <property type="component" value="Unassembled WGS sequence"/>
</dbReference>
<accession>A0A0S7YBF3</accession>
<reference evidence="2 3" key="1">
    <citation type="journal article" date="2015" name="Microbiome">
        <title>Genomic resolution of linkages in carbon, nitrogen, and sulfur cycling among widespread estuary sediment bacteria.</title>
        <authorList>
            <person name="Baker B.J."/>
            <person name="Lazar C.S."/>
            <person name="Teske A.P."/>
            <person name="Dick G.J."/>
        </authorList>
    </citation>
    <scope>NUCLEOTIDE SEQUENCE [LARGE SCALE GENOMIC DNA]</scope>
    <source>
        <strain evidence="2">DG_78</strain>
    </source>
</reference>
<dbReference type="SUPFAM" id="SSF53067">
    <property type="entry name" value="Actin-like ATPase domain"/>
    <property type="match status" value="2"/>
</dbReference>
<gene>
    <name evidence="2" type="ORF">AMJ52_08285</name>
</gene>
<dbReference type="Gene3D" id="3.30.420.40">
    <property type="match status" value="2"/>
</dbReference>
<feature type="domain" description="Gcp-like" evidence="1">
    <location>
        <begin position="54"/>
        <end position="132"/>
    </location>
</feature>
<dbReference type="GO" id="GO:0002949">
    <property type="term" value="P:tRNA threonylcarbamoyladenosine modification"/>
    <property type="evidence" value="ECO:0007669"/>
    <property type="project" value="InterPro"/>
</dbReference>
<protein>
    <recommendedName>
        <fullName evidence="1">Gcp-like domain-containing protein</fullName>
    </recommendedName>
</protein>
<dbReference type="NCBIfam" id="TIGR03725">
    <property type="entry name" value="T6A_YeaZ"/>
    <property type="match status" value="1"/>
</dbReference>
<evidence type="ECO:0000259" key="1">
    <source>
        <dbReference type="Pfam" id="PF00814"/>
    </source>
</evidence>
<dbReference type="EMBL" id="LJNI01000118">
    <property type="protein sequence ID" value="KPJ71843.1"/>
    <property type="molecule type" value="Genomic_DNA"/>
</dbReference>
<name>A0A0S7YBF3_UNCT6</name>
<sequence length="226" mass="25395">MKILGIETSSHLFSLCINEDDIVIYEVARNRLQDDSRDAHFFVEAEKLLGYYGLKNIGAIAIDSGPGMFTSLRVGLTFAKGLALSVNIPVITVKSLDVIGTSLEFSYYPVLAVINAYHGEIYVALYRRGERITDYLLTTPEGIKKLVREKTLVIGSGVGLIQEKYGQGTYFIYSRDPFLLPTASKVIACALPRIKKKQFEDIEMLEPYYIKKTDAERNYDKTDASR</sequence>
<organism evidence="2 3">
    <name type="scientific">candidate division TA06 bacterium DG_78</name>
    <dbReference type="NCBI Taxonomy" id="1703772"/>
    <lineage>
        <taxon>Bacteria</taxon>
        <taxon>Bacteria division TA06</taxon>
    </lineage>
</organism>
<dbReference type="InterPro" id="IPR043129">
    <property type="entry name" value="ATPase_NBD"/>
</dbReference>
<dbReference type="Pfam" id="PF00814">
    <property type="entry name" value="TsaD"/>
    <property type="match status" value="1"/>
</dbReference>